<comment type="caution">
    <text evidence="2">The sequence shown here is derived from an EMBL/GenBank/DDBJ whole genome shotgun (WGS) entry which is preliminary data.</text>
</comment>
<reference evidence="2 3" key="1">
    <citation type="journal article" date="2024" name="G3 (Bethesda)">
        <title>Genome assembly of Hibiscus sabdariffa L. provides insights into metabolisms of medicinal natural products.</title>
        <authorList>
            <person name="Kim T."/>
        </authorList>
    </citation>
    <scope>NUCLEOTIDE SEQUENCE [LARGE SCALE GENOMIC DNA]</scope>
    <source>
        <strain evidence="2">TK-2024</strain>
        <tissue evidence="2">Old leaves</tissue>
    </source>
</reference>
<protein>
    <submittedName>
        <fullName evidence="2">Uncharacterized protein</fullName>
    </submittedName>
</protein>
<evidence type="ECO:0000313" key="3">
    <source>
        <dbReference type="Proteomes" id="UP001396334"/>
    </source>
</evidence>
<keyword evidence="3" id="KW-1185">Reference proteome</keyword>
<gene>
    <name evidence="2" type="ORF">V6N11_056272</name>
</gene>
<evidence type="ECO:0000256" key="1">
    <source>
        <dbReference type="SAM" id="MobiDB-lite"/>
    </source>
</evidence>
<proteinExistence type="predicted"/>
<dbReference type="Proteomes" id="UP001396334">
    <property type="component" value="Unassembled WGS sequence"/>
</dbReference>
<feature type="region of interest" description="Disordered" evidence="1">
    <location>
        <begin position="107"/>
        <end position="155"/>
    </location>
</feature>
<dbReference type="EMBL" id="JBBPBN010000009">
    <property type="protein sequence ID" value="KAK9031987.1"/>
    <property type="molecule type" value="Genomic_DNA"/>
</dbReference>
<accession>A0ABR2T468</accession>
<organism evidence="2 3">
    <name type="scientific">Hibiscus sabdariffa</name>
    <name type="common">roselle</name>
    <dbReference type="NCBI Taxonomy" id="183260"/>
    <lineage>
        <taxon>Eukaryota</taxon>
        <taxon>Viridiplantae</taxon>
        <taxon>Streptophyta</taxon>
        <taxon>Embryophyta</taxon>
        <taxon>Tracheophyta</taxon>
        <taxon>Spermatophyta</taxon>
        <taxon>Magnoliopsida</taxon>
        <taxon>eudicotyledons</taxon>
        <taxon>Gunneridae</taxon>
        <taxon>Pentapetalae</taxon>
        <taxon>rosids</taxon>
        <taxon>malvids</taxon>
        <taxon>Malvales</taxon>
        <taxon>Malvaceae</taxon>
        <taxon>Malvoideae</taxon>
        <taxon>Hibiscus</taxon>
    </lineage>
</organism>
<feature type="compositionally biased region" description="Polar residues" evidence="1">
    <location>
        <begin position="131"/>
        <end position="143"/>
    </location>
</feature>
<feature type="compositionally biased region" description="Basic and acidic residues" evidence="1">
    <location>
        <begin position="107"/>
        <end position="116"/>
    </location>
</feature>
<evidence type="ECO:0000313" key="2">
    <source>
        <dbReference type="EMBL" id="KAK9031987.1"/>
    </source>
</evidence>
<name>A0ABR2T468_9ROSI</name>
<sequence>MPKPREISVEHLGLTECKLVNFIAGFTKDMAEEVIGLMENHKFSEDELVDVSNNEEDMLETVEGAEKWIVGEFQGPFQFGDWLRVDLGKNKLNLRKKPGIVYAGKAPEAKSKEGEGQRIVGSQGEEEEALETQTGKGKMVSNTSSKLRSSKRSLRGKNEVCHPIAFKKSRTLNYAGGIEDEC</sequence>